<proteinExistence type="predicted"/>
<dbReference type="HOGENOM" id="CLU_3200472_0_0_6"/>
<sequence>MHSPHVLFFLKGKIVRLFSDIVANQQIKTKYLHRRNLFNKFNKSP</sequence>
<dbReference type="EMBL" id="AGCI01000062">
    <property type="protein sequence ID" value="EHM41891.1"/>
    <property type="molecule type" value="Genomic_DNA"/>
</dbReference>
<protein>
    <submittedName>
        <fullName evidence="1">Uncharacterized protein</fullName>
    </submittedName>
</protein>
<accession>G9Y7P4</accession>
<evidence type="ECO:0000313" key="2">
    <source>
        <dbReference type="Proteomes" id="UP000005959"/>
    </source>
</evidence>
<organism evidence="1 2">
    <name type="scientific">Hafnia alvei ATCC 51873</name>
    <dbReference type="NCBI Taxonomy" id="1002364"/>
    <lineage>
        <taxon>Bacteria</taxon>
        <taxon>Pseudomonadati</taxon>
        <taxon>Pseudomonadota</taxon>
        <taxon>Gammaproteobacteria</taxon>
        <taxon>Enterobacterales</taxon>
        <taxon>Hafniaceae</taxon>
        <taxon>Hafnia</taxon>
    </lineage>
</organism>
<reference evidence="1 2" key="1">
    <citation type="submission" date="2011-08" db="EMBL/GenBank/DDBJ databases">
        <authorList>
            <person name="Weinstock G."/>
            <person name="Sodergren E."/>
            <person name="Clifton S."/>
            <person name="Fulton L."/>
            <person name="Fulton B."/>
            <person name="Courtney L."/>
            <person name="Fronick C."/>
            <person name="Harrison M."/>
            <person name="Strong C."/>
            <person name="Farmer C."/>
            <person name="Delahaunty K."/>
            <person name="Markovic C."/>
            <person name="Hall O."/>
            <person name="Minx P."/>
            <person name="Tomlinson C."/>
            <person name="Mitreva M."/>
            <person name="Hou S."/>
            <person name="Chen J."/>
            <person name="Wollam A."/>
            <person name="Pepin K.H."/>
            <person name="Johnson M."/>
            <person name="Bhonagiri V."/>
            <person name="Zhang X."/>
            <person name="Suruliraj S."/>
            <person name="Warren W."/>
            <person name="Chinwalla A."/>
            <person name="Mardis E.R."/>
            <person name="Wilson R.K."/>
        </authorList>
    </citation>
    <scope>NUCLEOTIDE SEQUENCE [LARGE SCALE GENOMIC DNA]</scope>
    <source>
        <strain evidence="1 2">ATCC 51873</strain>
    </source>
</reference>
<comment type="caution">
    <text evidence="1">The sequence shown here is derived from an EMBL/GenBank/DDBJ whole genome shotgun (WGS) entry which is preliminary data.</text>
</comment>
<evidence type="ECO:0000313" key="1">
    <source>
        <dbReference type="EMBL" id="EHM41891.1"/>
    </source>
</evidence>
<dbReference type="Proteomes" id="UP000005959">
    <property type="component" value="Unassembled WGS sequence"/>
</dbReference>
<name>G9Y7P4_HAFAL</name>
<dbReference type="AlphaFoldDB" id="G9Y7P4"/>
<gene>
    <name evidence="1" type="ORF">HMPREF0454_02568</name>
</gene>